<protein>
    <submittedName>
        <fullName evidence="1">Sugar kinase of the NBD/HSP70 family, may contain an N-terminal HTH domain</fullName>
    </submittedName>
</protein>
<name>A0A1G8PH96_9RHOB</name>
<dbReference type="AlphaFoldDB" id="A0A1G8PH96"/>
<dbReference type="OrthoDB" id="9810372at2"/>
<dbReference type="SUPFAM" id="SSF53067">
    <property type="entry name" value="Actin-like ATPase domain"/>
    <property type="match status" value="2"/>
</dbReference>
<dbReference type="PANTHER" id="PTHR18964">
    <property type="entry name" value="ROK (REPRESSOR, ORF, KINASE) FAMILY"/>
    <property type="match status" value="1"/>
</dbReference>
<dbReference type="RefSeq" id="WP_089848423.1">
    <property type="nucleotide sequence ID" value="NZ_FNEJ01000012.1"/>
</dbReference>
<dbReference type="Pfam" id="PF00480">
    <property type="entry name" value="ROK"/>
    <property type="match status" value="1"/>
</dbReference>
<reference evidence="2" key="1">
    <citation type="submission" date="2016-10" db="EMBL/GenBank/DDBJ databases">
        <authorList>
            <person name="Varghese N."/>
            <person name="Submissions S."/>
        </authorList>
    </citation>
    <scope>NUCLEOTIDE SEQUENCE [LARGE SCALE GENOMIC DNA]</scope>
    <source>
        <strain evidence="2">DSM 26424</strain>
    </source>
</reference>
<keyword evidence="1" id="KW-0418">Kinase</keyword>
<sequence>MTCPIYRLLALGPARTRREIAGICGLSRATTAERLHRLQQAGLVHEGAQAAPEGGRPARLWQINATHRSLLALDLTEGRARIGRYDLDLTLRERRDLTLPPGADAATLLDLLCPAIAALCQDAPPVAGMALARDEAAQDALPGLLRARLGLPVTSDRAVALMALAEHRQHWPDRQHLAFVAAGTGLGCAILSDGRLLRGAGDAAGGIAHLRHGAAPHPPCPCGRSGCLDARASGWAMARDLRAAGVPCPDTPALLALCNSGDAQALRRVAKGARLLGTACADLVAVLNPQTLVIGGALAGLGDVLLRELRAAIYRRCPPQITAGLDIRTARGTDLALTGAAHLARDAWLTPDSTKA</sequence>
<accession>A0A1G8PH96</accession>
<keyword evidence="2" id="KW-1185">Reference proteome</keyword>
<dbReference type="InterPro" id="IPR000600">
    <property type="entry name" value="ROK"/>
</dbReference>
<dbReference type="STRING" id="555512.SAMN04487993_1012131"/>
<evidence type="ECO:0000313" key="1">
    <source>
        <dbReference type="EMBL" id="SDI91716.1"/>
    </source>
</evidence>
<dbReference type="Gene3D" id="1.10.10.10">
    <property type="entry name" value="Winged helix-like DNA-binding domain superfamily/Winged helix DNA-binding domain"/>
    <property type="match status" value="1"/>
</dbReference>
<organism evidence="1 2">
    <name type="scientific">Salipiger marinus</name>
    <dbReference type="NCBI Taxonomy" id="555512"/>
    <lineage>
        <taxon>Bacteria</taxon>
        <taxon>Pseudomonadati</taxon>
        <taxon>Pseudomonadota</taxon>
        <taxon>Alphaproteobacteria</taxon>
        <taxon>Rhodobacterales</taxon>
        <taxon>Roseobacteraceae</taxon>
        <taxon>Salipiger</taxon>
    </lineage>
</organism>
<dbReference type="GO" id="GO:0016301">
    <property type="term" value="F:kinase activity"/>
    <property type="evidence" value="ECO:0007669"/>
    <property type="project" value="UniProtKB-KW"/>
</dbReference>
<dbReference type="InterPro" id="IPR036390">
    <property type="entry name" value="WH_DNA-bd_sf"/>
</dbReference>
<dbReference type="InterPro" id="IPR036388">
    <property type="entry name" value="WH-like_DNA-bd_sf"/>
</dbReference>
<dbReference type="SUPFAM" id="SSF46785">
    <property type="entry name" value="Winged helix' DNA-binding domain"/>
    <property type="match status" value="1"/>
</dbReference>
<dbReference type="Gene3D" id="3.30.420.40">
    <property type="match status" value="2"/>
</dbReference>
<keyword evidence="1" id="KW-0808">Transferase</keyword>
<evidence type="ECO:0000313" key="2">
    <source>
        <dbReference type="Proteomes" id="UP000199093"/>
    </source>
</evidence>
<dbReference type="Proteomes" id="UP000199093">
    <property type="component" value="Unassembled WGS sequence"/>
</dbReference>
<dbReference type="EMBL" id="FNEJ01000012">
    <property type="protein sequence ID" value="SDI91716.1"/>
    <property type="molecule type" value="Genomic_DNA"/>
</dbReference>
<dbReference type="PANTHER" id="PTHR18964:SF173">
    <property type="entry name" value="GLUCOKINASE"/>
    <property type="match status" value="1"/>
</dbReference>
<proteinExistence type="predicted"/>
<dbReference type="InterPro" id="IPR043129">
    <property type="entry name" value="ATPase_NBD"/>
</dbReference>
<gene>
    <name evidence="1" type="ORF">SAMN04487993_1012131</name>
</gene>